<dbReference type="InterPro" id="IPR015943">
    <property type="entry name" value="WD40/YVTN_repeat-like_dom_sf"/>
</dbReference>
<dbReference type="GO" id="GO:0000932">
    <property type="term" value="C:P-body"/>
    <property type="evidence" value="ECO:0007669"/>
    <property type="project" value="TreeGrafter"/>
</dbReference>
<dbReference type="GO" id="GO:0046872">
    <property type="term" value="F:metal ion binding"/>
    <property type="evidence" value="ECO:0007669"/>
    <property type="project" value="UniProtKB-KW"/>
</dbReference>
<dbReference type="FunFam" id="3.30.420.10:FF:000028">
    <property type="entry name" value="PAN2-PAN3 deadenylation complex catalytic subunit PAN2"/>
    <property type="match status" value="1"/>
</dbReference>
<dbReference type="InterPro" id="IPR028881">
    <property type="entry name" value="PAN2_UCH_dom"/>
</dbReference>
<dbReference type="PANTHER" id="PTHR15728:SF0">
    <property type="entry name" value="PAN2-PAN3 DEADENYLATION COMPLEX CATALYTIC SUBUNIT PAN2"/>
    <property type="match status" value="1"/>
</dbReference>
<dbReference type="InterPro" id="IPR012337">
    <property type="entry name" value="RNaseH-like_sf"/>
</dbReference>
<dbReference type="InterPro" id="IPR013520">
    <property type="entry name" value="Ribonucl_H"/>
</dbReference>
<evidence type="ECO:0000259" key="10">
    <source>
        <dbReference type="PROSITE" id="PS50235"/>
    </source>
</evidence>
<evidence type="ECO:0000256" key="4">
    <source>
        <dbReference type="ARBA" id="ARBA00022664"/>
    </source>
</evidence>
<feature type="compositionally biased region" description="Low complexity" evidence="9">
    <location>
        <begin position="446"/>
        <end position="455"/>
    </location>
</feature>
<evidence type="ECO:0000256" key="9">
    <source>
        <dbReference type="SAM" id="MobiDB-lite"/>
    </source>
</evidence>
<feature type="domain" description="USP" evidence="10">
    <location>
        <begin position="486"/>
        <end position="810"/>
    </location>
</feature>
<dbReference type="GO" id="GO:0006397">
    <property type="term" value="P:mRNA processing"/>
    <property type="evidence" value="ECO:0007669"/>
    <property type="project" value="UniProtKB-KW"/>
</dbReference>
<dbReference type="PANTHER" id="PTHR15728">
    <property type="entry name" value="DEADENYLATION COMPLEX CATALYTIC SUBUNIT PAN2"/>
    <property type="match status" value="1"/>
</dbReference>
<dbReference type="SUPFAM" id="SSF54001">
    <property type="entry name" value="Cysteine proteinases"/>
    <property type="match status" value="1"/>
</dbReference>
<dbReference type="PROSITE" id="PS50235">
    <property type="entry name" value="USP_3"/>
    <property type="match status" value="1"/>
</dbReference>
<dbReference type="OMA" id="GCISCEM"/>
<keyword evidence="3" id="KW-0853">WD repeat</keyword>
<keyword evidence="7" id="KW-0378">Hydrolase</keyword>
<evidence type="ECO:0000256" key="8">
    <source>
        <dbReference type="ARBA" id="ARBA00022839"/>
    </source>
</evidence>
<dbReference type="Pfam" id="PF00929">
    <property type="entry name" value="RNase_T"/>
    <property type="match status" value="1"/>
</dbReference>
<dbReference type="VEuPathDB" id="FungiDB:AMAG_09158"/>
<dbReference type="GO" id="GO:0031251">
    <property type="term" value="C:PAN complex"/>
    <property type="evidence" value="ECO:0007669"/>
    <property type="project" value="TreeGrafter"/>
</dbReference>
<dbReference type="InterPro" id="IPR050785">
    <property type="entry name" value="PAN2-PAN3_catalytic_subunit"/>
</dbReference>
<keyword evidence="2" id="KW-0963">Cytoplasm</keyword>
<keyword evidence="5" id="KW-0540">Nuclease</keyword>
<evidence type="ECO:0000256" key="3">
    <source>
        <dbReference type="ARBA" id="ARBA00022574"/>
    </source>
</evidence>
<feature type="compositionally biased region" description="Basic residues" evidence="9">
    <location>
        <begin position="434"/>
        <end position="445"/>
    </location>
</feature>
<keyword evidence="6" id="KW-0479">Metal-binding</keyword>
<dbReference type="Proteomes" id="UP000054350">
    <property type="component" value="Unassembled WGS sequence"/>
</dbReference>
<dbReference type="GO" id="GO:0003676">
    <property type="term" value="F:nucleic acid binding"/>
    <property type="evidence" value="ECO:0007669"/>
    <property type="project" value="InterPro"/>
</dbReference>
<dbReference type="InterPro" id="IPR038765">
    <property type="entry name" value="Papain-like_cys_pep_sf"/>
</dbReference>
<evidence type="ECO:0000313" key="12">
    <source>
        <dbReference type="Proteomes" id="UP000054350"/>
    </source>
</evidence>
<evidence type="ECO:0000256" key="5">
    <source>
        <dbReference type="ARBA" id="ARBA00022722"/>
    </source>
</evidence>
<evidence type="ECO:0000256" key="6">
    <source>
        <dbReference type="ARBA" id="ARBA00022723"/>
    </source>
</evidence>
<dbReference type="STRING" id="578462.A0A0L0SNJ7"/>
<proteinExistence type="predicted"/>
<dbReference type="InterPro" id="IPR036322">
    <property type="entry name" value="WD40_repeat_dom_sf"/>
</dbReference>
<protein>
    <recommendedName>
        <fullName evidence="10">USP domain-containing protein</fullName>
    </recommendedName>
</protein>
<dbReference type="Gene3D" id="3.90.70.10">
    <property type="entry name" value="Cysteine proteinases"/>
    <property type="match status" value="1"/>
</dbReference>
<organism evidence="11 12">
    <name type="scientific">Allomyces macrogynus (strain ATCC 38327)</name>
    <name type="common">Allomyces javanicus var. macrogynus</name>
    <dbReference type="NCBI Taxonomy" id="578462"/>
    <lineage>
        <taxon>Eukaryota</taxon>
        <taxon>Fungi</taxon>
        <taxon>Fungi incertae sedis</taxon>
        <taxon>Blastocladiomycota</taxon>
        <taxon>Blastocladiomycetes</taxon>
        <taxon>Blastocladiales</taxon>
        <taxon>Blastocladiaceae</taxon>
        <taxon>Allomyces</taxon>
    </lineage>
</organism>
<dbReference type="GO" id="GO:0000289">
    <property type="term" value="P:nuclear-transcribed mRNA poly(A) tail shortening"/>
    <property type="evidence" value="ECO:0007669"/>
    <property type="project" value="TreeGrafter"/>
</dbReference>
<comment type="subcellular location">
    <subcellularLocation>
        <location evidence="1">Cytoplasm</location>
    </subcellularLocation>
</comment>
<evidence type="ECO:0000256" key="1">
    <source>
        <dbReference type="ARBA" id="ARBA00004496"/>
    </source>
</evidence>
<dbReference type="EMBL" id="GG745343">
    <property type="protein sequence ID" value="KNE64096.1"/>
    <property type="molecule type" value="Genomic_DNA"/>
</dbReference>
<keyword evidence="4" id="KW-0507">mRNA processing</keyword>
<name>A0A0L0SNJ7_ALLM3</name>
<dbReference type="OrthoDB" id="16516at2759"/>
<gene>
    <name evidence="11" type="ORF">AMAG_09158</name>
</gene>
<dbReference type="Pfam" id="PF13423">
    <property type="entry name" value="UCH_1"/>
    <property type="match status" value="1"/>
</dbReference>
<dbReference type="GO" id="GO:0004535">
    <property type="term" value="F:poly(A)-specific ribonuclease activity"/>
    <property type="evidence" value="ECO:0007669"/>
    <property type="project" value="TreeGrafter"/>
</dbReference>
<evidence type="ECO:0000256" key="2">
    <source>
        <dbReference type="ARBA" id="ARBA00022490"/>
    </source>
</evidence>
<evidence type="ECO:0000256" key="7">
    <source>
        <dbReference type="ARBA" id="ARBA00022801"/>
    </source>
</evidence>
<feature type="region of interest" description="Disordered" evidence="9">
    <location>
        <begin position="429"/>
        <end position="455"/>
    </location>
</feature>
<dbReference type="SUPFAM" id="SSF53098">
    <property type="entry name" value="Ribonuclease H-like"/>
    <property type="match status" value="1"/>
</dbReference>
<dbReference type="InterPro" id="IPR036397">
    <property type="entry name" value="RNaseH_sf"/>
</dbReference>
<dbReference type="Gene3D" id="2.130.10.10">
    <property type="entry name" value="YVTN repeat-like/Quinoprotein amine dehydrogenase"/>
    <property type="match status" value="1"/>
</dbReference>
<sequence>MTFDFQPLGAYLSALPRNTAPGGGPDAVTSVHYDLRQELLWVGHSSGSVRSLAMPAAEPYTAHQAAYEPISALVTDRRFNNGVLALASDTVKLVGRRGVPLWSVSAKQQLRTATLLAMAPASLRPTHELVVSCNFARMAVIHVERGAVLRDITADKADILFLHPCASNAVAMATQAGAVSLLDNRSWRITATFNLPSAPLTNLTAVGDNYLVASGFQRGQATVDVIDVRASAKLGTIAVAARLLQHLETDRHAIAVADHTATTLDIPNLRIESSFTTFGEQLATADVPAPVYSCLDVSSTGDLLALGDTLGHVHLFHRMRDPATLEFPDLPPTVNPVSDPITVPSLVTAMDSIPWDESIPFTDFGMPYYDAPLLSGQWPGKLAHTVGLPPPTIDPRIMANARGSTSAVLFAPKPASVLRNQWPYRAPAETPRFKSAKSARSRSRGRSATPASPRPVVDDYKQMTIQYSRFGVHDFDFSFYNATEYGGLETDVPQSYANNVLQALFFAPTFRSAAIAHALAPTCTRDLCLLCETGFLFRMLEQAHGAHCRAANWCSTFAHLPETLALNLRENRAVPFPSYATTIQHCTRFLLDQFHREAPGAADAFRILWEAESECMGCREPKGKRVETWSVELGYPGLRQNHESTTFTDLVHGALVSQETARVWCDTCRQYKSVTQRRRIVALPSVLHVHCNVKRDWNTDWWCTKDSHFTGAAGSPFLAPRIKIAVTESGEPCVSEPEEGDEMGVYELMAVICEVTDGTPHIISHVQTKPGEWVLFNDFRVRQVPDNHVFQFPNWKIPCVLQYHLVKPADPAPPTSTLPDPSTTTTTPDLESNLVHILESPQVVNPGLCTPLADPLTAADLSGPDRHHPFAIDAEFVSLSEEEAEYTSDGLKTVTRPAHLALARVSLIRGGGPRAGSVAVDDYIEPRDAIVDYLTAYSGIHAADLDRHASRHELVPLKAAYRKLRAMVDLGVVFIGHGLAQDFRIINLIVPPHQIIDTVMLYQLPHKHRKLSLKFLAWAVLGIDVQRGDHDSIEDARTALALYKRYREYEENLAAWEDFLYDVYALGHAHGFKPPAAAGNEGVTVAGAVSPDVVMWPPLPGGGSGGARS</sequence>
<keyword evidence="8" id="KW-0269">Exonuclease</keyword>
<dbReference type="AlphaFoldDB" id="A0A0L0SNJ7"/>
<reference evidence="12" key="2">
    <citation type="submission" date="2009-11" db="EMBL/GenBank/DDBJ databases">
        <title>The Genome Sequence of Allomyces macrogynus strain ATCC 38327.</title>
        <authorList>
            <consortium name="The Broad Institute Genome Sequencing Platform"/>
            <person name="Russ C."/>
            <person name="Cuomo C."/>
            <person name="Shea T."/>
            <person name="Young S.K."/>
            <person name="Zeng Q."/>
            <person name="Koehrsen M."/>
            <person name="Haas B."/>
            <person name="Borodovsky M."/>
            <person name="Guigo R."/>
            <person name="Alvarado L."/>
            <person name="Berlin A."/>
            <person name="Borenstein D."/>
            <person name="Chen Z."/>
            <person name="Engels R."/>
            <person name="Freedman E."/>
            <person name="Gellesch M."/>
            <person name="Goldberg J."/>
            <person name="Griggs A."/>
            <person name="Gujja S."/>
            <person name="Heiman D."/>
            <person name="Hepburn T."/>
            <person name="Howarth C."/>
            <person name="Jen D."/>
            <person name="Larson L."/>
            <person name="Lewis B."/>
            <person name="Mehta T."/>
            <person name="Park D."/>
            <person name="Pearson M."/>
            <person name="Roberts A."/>
            <person name="Saif S."/>
            <person name="Shenoy N."/>
            <person name="Sisk P."/>
            <person name="Stolte C."/>
            <person name="Sykes S."/>
            <person name="Walk T."/>
            <person name="White J."/>
            <person name="Yandava C."/>
            <person name="Burger G."/>
            <person name="Gray M.W."/>
            <person name="Holland P.W.H."/>
            <person name="King N."/>
            <person name="Lang F.B.F."/>
            <person name="Roger A.J."/>
            <person name="Ruiz-Trillo I."/>
            <person name="Lander E."/>
            <person name="Nusbaum C."/>
        </authorList>
    </citation>
    <scope>NUCLEOTIDE SEQUENCE [LARGE SCALE GENOMIC DNA]</scope>
    <source>
        <strain evidence="12">ATCC 38327</strain>
    </source>
</reference>
<dbReference type="SUPFAM" id="SSF50978">
    <property type="entry name" value="WD40 repeat-like"/>
    <property type="match status" value="1"/>
</dbReference>
<dbReference type="Gene3D" id="3.30.420.10">
    <property type="entry name" value="Ribonuclease H-like superfamily/Ribonuclease H"/>
    <property type="match status" value="1"/>
</dbReference>
<dbReference type="SMART" id="SM00479">
    <property type="entry name" value="EXOIII"/>
    <property type="match status" value="1"/>
</dbReference>
<dbReference type="InterPro" id="IPR028889">
    <property type="entry name" value="USP"/>
</dbReference>
<reference evidence="11 12" key="1">
    <citation type="submission" date="2009-11" db="EMBL/GenBank/DDBJ databases">
        <title>Annotation of Allomyces macrogynus ATCC 38327.</title>
        <authorList>
            <consortium name="The Broad Institute Genome Sequencing Platform"/>
            <person name="Russ C."/>
            <person name="Cuomo C."/>
            <person name="Burger G."/>
            <person name="Gray M.W."/>
            <person name="Holland P.W.H."/>
            <person name="King N."/>
            <person name="Lang F.B.F."/>
            <person name="Roger A.J."/>
            <person name="Ruiz-Trillo I."/>
            <person name="Young S.K."/>
            <person name="Zeng Q."/>
            <person name="Gargeya S."/>
            <person name="Fitzgerald M."/>
            <person name="Haas B."/>
            <person name="Abouelleil A."/>
            <person name="Alvarado L."/>
            <person name="Arachchi H.M."/>
            <person name="Berlin A."/>
            <person name="Chapman S.B."/>
            <person name="Gearin G."/>
            <person name="Goldberg J."/>
            <person name="Griggs A."/>
            <person name="Gujja S."/>
            <person name="Hansen M."/>
            <person name="Heiman D."/>
            <person name="Howarth C."/>
            <person name="Larimer J."/>
            <person name="Lui A."/>
            <person name="MacDonald P.J.P."/>
            <person name="McCowen C."/>
            <person name="Montmayeur A."/>
            <person name="Murphy C."/>
            <person name="Neiman D."/>
            <person name="Pearson M."/>
            <person name="Priest M."/>
            <person name="Roberts A."/>
            <person name="Saif S."/>
            <person name="Shea T."/>
            <person name="Sisk P."/>
            <person name="Stolte C."/>
            <person name="Sykes S."/>
            <person name="Wortman J."/>
            <person name="Nusbaum C."/>
            <person name="Birren B."/>
        </authorList>
    </citation>
    <scope>NUCLEOTIDE SEQUENCE [LARGE SCALE GENOMIC DNA]</scope>
    <source>
        <strain evidence="11 12">ATCC 38327</strain>
    </source>
</reference>
<dbReference type="eggNOG" id="KOG1275">
    <property type="taxonomic scope" value="Eukaryota"/>
</dbReference>
<dbReference type="Pfam" id="PF20770">
    <property type="entry name" value="PAN2_N"/>
    <property type="match status" value="1"/>
</dbReference>
<dbReference type="InterPro" id="IPR048841">
    <property type="entry name" value="PAN2_N"/>
</dbReference>
<evidence type="ECO:0000313" key="11">
    <source>
        <dbReference type="EMBL" id="KNE64096.1"/>
    </source>
</evidence>
<dbReference type="CDD" id="cd06143">
    <property type="entry name" value="PAN2_exo"/>
    <property type="match status" value="1"/>
</dbReference>
<keyword evidence="12" id="KW-1185">Reference proteome</keyword>
<accession>A0A0L0SNJ7</accession>